<dbReference type="PROSITE" id="PS51352">
    <property type="entry name" value="THIOREDOXIN_2"/>
    <property type="match status" value="1"/>
</dbReference>
<dbReference type="GO" id="GO:0006950">
    <property type="term" value="P:response to stress"/>
    <property type="evidence" value="ECO:0007669"/>
    <property type="project" value="UniProtKB-ARBA"/>
</dbReference>
<evidence type="ECO:0000256" key="1">
    <source>
        <dbReference type="ARBA" id="ARBA00022729"/>
    </source>
</evidence>
<dbReference type="InterPro" id="IPR036249">
    <property type="entry name" value="Thioredoxin-like_sf"/>
</dbReference>
<dbReference type="InterPro" id="IPR011990">
    <property type="entry name" value="TPR-like_helical_dom_sf"/>
</dbReference>
<dbReference type="CDD" id="cd02947">
    <property type="entry name" value="TRX_family"/>
    <property type="match status" value="1"/>
</dbReference>
<evidence type="ECO:0000313" key="6">
    <source>
        <dbReference type="Proteomes" id="UP000648239"/>
    </source>
</evidence>
<organism evidence="5 6">
    <name type="scientific">Candidatus Polarisedimenticola svalbardensis</name>
    <dbReference type="NCBI Taxonomy" id="2886004"/>
    <lineage>
        <taxon>Bacteria</taxon>
        <taxon>Pseudomonadati</taxon>
        <taxon>Acidobacteriota</taxon>
        <taxon>Candidatus Polarisedimenticolia</taxon>
        <taxon>Candidatus Polarisedimenticolales</taxon>
        <taxon>Candidatus Polarisedimenticolaceae</taxon>
        <taxon>Candidatus Polarisedimenticola</taxon>
    </lineage>
</organism>
<dbReference type="InterPro" id="IPR051099">
    <property type="entry name" value="AGR/TXD"/>
</dbReference>
<dbReference type="EMBL" id="JACXWD010000022">
    <property type="protein sequence ID" value="MBD3868104.1"/>
    <property type="molecule type" value="Genomic_DNA"/>
</dbReference>
<dbReference type="Pfam" id="PF13899">
    <property type="entry name" value="Thioredoxin_7"/>
    <property type="match status" value="1"/>
</dbReference>
<dbReference type="Gene3D" id="3.40.30.10">
    <property type="entry name" value="Glutaredoxin"/>
    <property type="match status" value="1"/>
</dbReference>
<dbReference type="PANTHER" id="PTHR15337">
    <property type="entry name" value="ANTERIOR GRADIENT PROTEIN-RELATED"/>
    <property type="match status" value="1"/>
</dbReference>
<gene>
    <name evidence="5" type="ORF">IFK94_08260</name>
</gene>
<dbReference type="SUPFAM" id="SSF52833">
    <property type="entry name" value="Thioredoxin-like"/>
    <property type="match status" value="1"/>
</dbReference>
<sequence length="279" mass="29625">MIQVRKSRAMAVAVLVSVAGMLAGIGPASAAGKSRIRWNGTLADALALSAETSKPLLVDVWAVWCAPCKVMAVRTYGHPTIIKASEQFIPLRINADADDGFSVKYGATILPTTLFLDHDGRLLGKISGVIGHTDLKGVMDRILEGYGEYLTHVQNPEEPASQLAVASYLLRIGNTSGAVSVLKRHLKQLQKGSAMDPGQVEAAELRLAASLVADGRSSQAVPILHRLSTSATSSVVQGNALYGLVRAQRARGEILKADRALVRLKKEFPELAAGLNGSR</sequence>
<dbReference type="InterPro" id="IPR017937">
    <property type="entry name" value="Thioredoxin_CS"/>
</dbReference>
<feature type="chain" id="PRO_5035244230" evidence="3">
    <location>
        <begin position="31"/>
        <end position="279"/>
    </location>
</feature>
<dbReference type="AlphaFoldDB" id="A0A8J6Y2Q8"/>
<name>A0A8J6Y2Q8_9BACT</name>
<reference evidence="5 6" key="1">
    <citation type="submission" date="2020-08" db="EMBL/GenBank/DDBJ databases">
        <title>Acidobacteriota in marine sediments use diverse sulfur dissimilation pathways.</title>
        <authorList>
            <person name="Wasmund K."/>
        </authorList>
    </citation>
    <scope>NUCLEOTIDE SEQUENCE [LARGE SCALE GENOMIC DNA]</scope>
    <source>
        <strain evidence="5">MAG AM4</strain>
    </source>
</reference>
<dbReference type="InterPro" id="IPR013766">
    <property type="entry name" value="Thioredoxin_domain"/>
</dbReference>
<evidence type="ECO:0000256" key="3">
    <source>
        <dbReference type="SAM" id="SignalP"/>
    </source>
</evidence>
<evidence type="ECO:0000313" key="5">
    <source>
        <dbReference type="EMBL" id="MBD3868104.1"/>
    </source>
</evidence>
<evidence type="ECO:0000259" key="4">
    <source>
        <dbReference type="PROSITE" id="PS51352"/>
    </source>
</evidence>
<dbReference type="Gene3D" id="1.25.40.10">
    <property type="entry name" value="Tetratricopeptide repeat domain"/>
    <property type="match status" value="1"/>
</dbReference>
<accession>A0A8J6Y2Q8</accession>
<keyword evidence="2" id="KW-0676">Redox-active center</keyword>
<feature type="domain" description="Thioredoxin" evidence="4">
    <location>
        <begin position="14"/>
        <end position="144"/>
    </location>
</feature>
<comment type="caution">
    <text evidence="5">The sequence shown here is derived from an EMBL/GenBank/DDBJ whole genome shotgun (WGS) entry which is preliminary data.</text>
</comment>
<dbReference type="Proteomes" id="UP000648239">
    <property type="component" value="Unassembled WGS sequence"/>
</dbReference>
<proteinExistence type="predicted"/>
<keyword evidence="1 3" id="KW-0732">Signal</keyword>
<dbReference type="PROSITE" id="PS00194">
    <property type="entry name" value="THIOREDOXIN_1"/>
    <property type="match status" value="1"/>
</dbReference>
<evidence type="ECO:0000256" key="2">
    <source>
        <dbReference type="ARBA" id="ARBA00023284"/>
    </source>
</evidence>
<protein>
    <submittedName>
        <fullName evidence="5">Thioredoxin family protein</fullName>
    </submittedName>
</protein>
<dbReference type="PANTHER" id="PTHR15337:SF11">
    <property type="entry name" value="THIOREDOXIN DOMAIN-CONTAINING PROTEIN"/>
    <property type="match status" value="1"/>
</dbReference>
<feature type="signal peptide" evidence="3">
    <location>
        <begin position="1"/>
        <end position="30"/>
    </location>
</feature>